<feature type="domain" description="Glyoxal oxidase N-terminal" evidence="1">
    <location>
        <begin position="129"/>
        <end position="205"/>
    </location>
</feature>
<proteinExistence type="predicted"/>
<accession>A0A835V7Q7</accession>
<dbReference type="Proteomes" id="UP000636800">
    <property type="component" value="Unassembled WGS sequence"/>
</dbReference>
<dbReference type="InterPro" id="IPR011043">
    <property type="entry name" value="Gal_Oxase/kelch_b-propeller"/>
</dbReference>
<evidence type="ECO:0000313" key="4">
    <source>
        <dbReference type="Proteomes" id="UP000636800"/>
    </source>
</evidence>
<dbReference type="EMBL" id="JADCNL010000004">
    <property type="protein sequence ID" value="KAG0485871.1"/>
    <property type="molecule type" value="Genomic_DNA"/>
</dbReference>
<dbReference type="EMBL" id="JADCNM010000004">
    <property type="protein sequence ID" value="KAG0487658.1"/>
    <property type="molecule type" value="Genomic_DNA"/>
</dbReference>
<dbReference type="PANTHER" id="PTHR32208">
    <property type="entry name" value="SECRETED PROTEIN-RELATED"/>
    <property type="match status" value="1"/>
</dbReference>
<dbReference type="Proteomes" id="UP000639772">
    <property type="component" value="Unassembled WGS sequence"/>
</dbReference>
<dbReference type="InterPro" id="IPR037293">
    <property type="entry name" value="Gal_Oxidase_central_sf"/>
</dbReference>
<comment type="caution">
    <text evidence="3">The sequence shown here is derived from an EMBL/GenBank/DDBJ whole genome shotgun (WGS) entry which is preliminary data.</text>
</comment>
<evidence type="ECO:0000313" key="5">
    <source>
        <dbReference type="Proteomes" id="UP000639772"/>
    </source>
</evidence>
<name>A0A835V7Q7_VANPL</name>
<dbReference type="Gene3D" id="2.130.10.80">
    <property type="entry name" value="Galactose oxidase/kelch, beta-propeller"/>
    <property type="match status" value="2"/>
</dbReference>
<feature type="domain" description="Glyoxal oxidase N-terminal" evidence="1">
    <location>
        <begin position="1"/>
        <end position="127"/>
    </location>
</feature>
<dbReference type="SUPFAM" id="SSF50965">
    <property type="entry name" value="Galactose oxidase, central domain"/>
    <property type="match status" value="1"/>
</dbReference>
<reference evidence="4 5" key="1">
    <citation type="journal article" date="2020" name="Nat. Food">
        <title>A phased Vanilla planifolia genome enables genetic improvement of flavour and production.</title>
        <authorList>
            <person name="Hasing T."/>
            <person name="Tang H."/>
            <person name="Brym M."/>
            <person name="Khazi F."/>
            <person name="Huang T."/>
            <person name="Chambers A.H."/>
        </authorList>
    </citation>
    <scope>NUCLEOTIDE SEQUENCE [LARGE SCALE GENOMIC DNA]</scope>
    <source>
        <tissue evidence="3">Leaf</tissue>
    </source>
</reference>
<dbReference type="Pfam" id="PF07250">
    <property type="entry name" value="Glyoxal_oxid_N"/>
    <property type="match status" value="2"/>
</dbReference>
<organism evidence="3 5">
    <name type="scientific">Vanilla planifolia</name>
    <name type="common">Vanilla</name>
    <dbReference type="NCBI Taxonomy" id="51239"/>
    <lineage>
        <taxon>Eukaryota</taxon>
        <taxon>Viridiplantae</taxon>
        <taxon>Streptophyta</taxon>
        <taxon>Embryophyta</taxon>
        <taxon>Tracheophyta</taxon>
        <taxon>Spermatophyta</taxon>
        <taxon>Magnoliopsida</taxon>
        <taxon>Liliopsida</taxon>
        <taxon>Asparagales</taxon>
        <taxon>Orchidaceae</taxon>
        <taxon>Vanilloideae</taxon>
        <taxon>Vanilleae</taxon>
        <taxon>Vanilla</taxon>
    </lineage>
</organism>
<dbReference type="PANTHER" id="PTHR32208:SF54">
    <property type="entry name" value="ALDEHYDE OXIDASE GLOX-LIKE"/>
    <property type="match status" value="1"/>
</dbReference>
<dbReference type="OrthoDB" id="2019572at2759"/>
<evidence type="ECO:0000259" key="1">
    <source>
        <dbReference type="Pfam" id="PF07250"/>
    </source>
</evidence>
<keyword evidence="4" id="KW-1185">Reference proteome</keyword>
<sequence>MHMALTHLNTVVLYDQTSSGRSAYHLPRGLPCPSVSTDADDSKESGCWAHSMDYDVATNTIRPLSIRTDTWCSSGSFLSDGTLEQTGGYKQGARRIRYFRPCADRNCVWNESSSTFLAEGRWYATNQGGNNLYPFVHLSSDGNLFIFANRDSILFDYRRGTVLRTFPRLPGDGSRNYPSTGSSVMLPLEHSDNFQRVEVMVCGVPPPVPSRQPLTATSTKA</sequence>
<dbReference type="InterPro" id="IPR009880">
    <property type="entry name" value="Glyoxal_oxidase_N"/>
</dbReference>
<evidence type="ECO:0000313" key="2">
    <source>
        <dbReference type="EMBL" id="KAG0485871.1"/>
    </source>
</evidence>
<gene>
    <name evidence="3" type="ORF">HPP92_009753</name>
    <name evidence="2" type="ORF">HPP92_009950</name>
</gene>
<protein>
    <recommendedName>
        <fullName evidence="1">Glyoxal oxidase N-terminal domain-containing protein</fullName>
    </recommendedName>
</protein>
<evidence type="ECO:0000313" key="3">
    <source>
        <dbReference type="EMBL" id="KAG0487658.1"/>
    </source>
</evidence>
<dbReference type="AlphaFoldDB" id="A0A835V7Q7"/>